<dbReference type="Proteomes" id="UP000826195">
    <property type="component" value="Unassembled WGS sequence"/>
</dbReference>
<sequence>MQPITFPIVGDCHWPELFRALQSGIGPGARPGASKDQIRRLLESGDYVPRVSTSRARLPTPGWRPNVQVELRKGNGLETAQMTHESNREIQLYFLTLSFLPFFLFLSAST</sequence>
<evidence type="ECO:0000313" key="1">
    <source>
        <dbReference type="EMBL" id="KAH0553560.1"/>
    </source>
</evidence>
<dbReference type="AlphaFoldDB" id="A0AAV7ILH2"/>
<evidence type="ECO:0000313" key="2">
    <source>
        <dbReference type="Proteomes" id="UP000826195"/>
    </source>
</evidence>
<proteinExistence type="predicted"/>
<gene>
    <name evidence="1" type="ORF">KQX54_002250</name>
</gene>
<comment type="caution">
    <text evidence="1">The sequence shown here is derived from an EMBL/GenBank/DDBJ whole genome shotgun (WGS) entry which is preliminary data.</text>
</comment>
<keyword evidence="2" id="KW-1185">Reference proteome</keyword>
<protein>
    <submittedName>
        <fullName evidence="1">Uncharacterized protein</fullName>
    </submittedName>
</protein>
<reference evidence="1 2" key="1">
    <citation type="journal article" date="2021" name="J. Hered.">
        <title>A chromosome-level genome assembly of the parasitoid wasp, Cotesia glomerata (Hymenoptera: Braconidae).</title>
        <authorList>
            <person name="Pinto B.J."/>
            <person name="Weis J.J."/>
            <person name="Gamble T."/>
            <person name="Ode P.J."/>
            <person name="Paul R."/>
            <person name="Zaspel J.M."/>
        </authorList>
    </citation>
    <scope>NUCLEOTIDE SEQUENCE [LARGE SCALE GENOMIC DNA]</scope>
    <source>
        <strain evidence="1">CgM1</strain>
    </source>
</reference>
<name>A0AAV7ILH2_COTGL</name>
<organism evidence="1 2">
    <name type="scientific">Cotesia glomerata</name>
    <name type="common">Lepidopteran parasitic wasp</name>
    <name type="synonym">Apanteles glomeratus</name>
    <dbReference type="NCBI Taxonomy" id="32391"/>
    <lineage>
        <taxon>Eukaryota</taxon>
        <taxon>Metazoa</taxon>
        <taxon>Ecdysozoa</taxon>
        <taxon>Arthropoda</taxon>
        <taxon>Hexapoda</taxon>
        <taxon>Insecta</taxon>
        <taxon>Pterygota</taxon>
        <taxon>Neoptera</taxon>
        <taxon>Endopterygota</taxon>
        <taxon>Hymenoptera</taxon>
        <taxon>Apocrita</taxon>
        <taxon>Ichneumonoidea</taxon>
        <taxon>Braconidae</taxon>
        <taxon>Microgastrinae</taxon>
        <taxon>Cotesia</taxon>
    </lineage>
</organism>
<dbReference type="EMBL" id="JAHXZJ010001119">
    <property type="protein sequence ID" value="KAH0553560.1"/>
    <property type="molecule type" value="Genomic_DNA"/>
</dbReference>
<accession>A0AAV7ILH2</accession>